<dbReference type="GO" id="GO:0004803">
    <property type="term" value="F:transposase activity"/>
    <property type="evidence" value="ECO:0007669"/>
    <property type="project" value="InterPro"/>
</dbReference>
<dbReference type="InterPro" id="IPR010921">
    <property type="entry name" value="Trp_repressor/repl_initiator"/>
</dbReference>
<name>A0A1C3XGV7_9HYPH</name>
<feature type="non-terminal residue" evidence="1">
    <location>
        <position position="79"/>
    </location>
</feature>
<dbReference type="EMBL" id="FMAF01000040">
    <property type="protein sequence ID" value="SCB51449.1"/>
    <property type="molecule type" value="Genomic_DNA"/>
</dbReference>
<accession>A0A1C3XGV7</accession>
<organism evidence="1 2">
    <name type="scientific">Rhizobium lusitanum</name>
    <dbReference type="NCBI Taxonomy" id="293958"/>
    <lineage>
        <taxon>Bacteria</taxon>
        <taxon>Pseudomonadati</taxon>
        <taxon>Pseudomonadota</taxon>
        <taxon>Alphaproteobacteria</taxon>
        <taxon>Hyphomicrobiales</taxon>
        <taxon>Rhizobiaceae</taxon>
        <taxon>Rhizobium/Agrobacterium group</taxon>
        <taxon>Rhizobium</taxon>
    </lineage>
</organism>
<evidence type="ECO:0000313" key="1">
    <source>
        <dbReference type="EMBL" id="SCB51449.1"/>
    </source>
</evidence>
<dbReference type="GO" id="GO:0043565">
    <property type="term" value="F:sequence-specific DNA binding"/>
    <property type="evidence" value="ECO:0007669"/>
    <property type="project" value="InterPro"/>
</dbReference>
<sequence length="79" mass="9181">MSIHQLEILAGSMRRRKFTRTSKESIVSETLTGEMTVTEVARRHDVDRSLVYRWRRELGVAERAEEPRAFVPVKVQQAP</sequence>
<reference evidence="2" key="1">
    <citation type="submission" date="2016-08" db="EMBL/GenBank/DDBJ databases">
        <authorList>
            <person name="Varghese N."/>
            <person name="Submissions Spin"/>
        </authorList>
    </citation>
    <scope>NUCLEOTIDE SEQUENCE [LARGE SCALE GENOMIC DNA]</scope>
    <source>
        <strain evidence="2">P1-7</strain>
    </source>
</reference>
<evidence type="ECO:0000313" key="2">
    <source>
        <dbReference type="Proteomes" id="UP000199205"/>
    </source>
</evidence>
<dbReference type="GO" id="GO:0006313">
    <property type="term" value="P:DNA transposition"/>
    <property type="evidence" value="ECO:0007669"/>
    <property type="project" value="InterPro"/>
</dbReference>
<protein>
    <submittedName>
        <fullName evidence="1">Transposase</fullName>
    </submittedName>
</protein>
<dbReference type="AlphaFoldDB" id="A0A1C3XGV7"/>
<dbReference type="RefSeq" id="WP_141694157.1">
    <property type="nucleotide sequence ID" value="NZ_FMAF01000040.1"/>
</dbReference>
<dbReference type="Proteomes" id="UP000199205">
    <property type="component" value="Unassembled WGS sequence"/>
</dbReference>
<dbReference type="SUPFAM" id="SSF48295">
    <property type="entry name" value="TrpR-like"/>
    <property type="match status" value="1"/>
</dbReference>
<gene>
    <name evidence="1" type="ORF">GA0061101_1401</name>
</gene>
<dbReference type="InterPro" id="IPR036388">
    <property type="entry name" value="WH-like_DNA-bd_sf"/>
</dbReference>
<dbReference type="Pfam" id="PF01527">
    <property type="entry name" value="HTH_Tnp_1"/>
    <property type="match status" value="1"/>
</dbReference>
<proteinExistence type="predicted"/>
<dbReference type="Gene3D" id="1.10.10.10">
    <property type="entry name" value="Winged helix-like DNA-binding domain superfamily/Winged helix DNA-binding domain"/>
    <property type="match status" value="1"/>
</dbReference>
<dbReference type="InterPro" id="IPR002514">
    <property type="entry name" value="Transposase_8"/>
</dbReference>
<dbReference type="OrthoDB" id="8080802at2"/>